<name>A0A2K3KKF5_TRIPR</name>
<organism evidence="1 2">
    <name type="scientific">Trifolium pratense</name>
    <name type="common">Red clover</name>
    <dbReference type="NCBI Taxonomy" id="57577"/>
    <lineage>
        <taxon>Eukaryota</taxon>
        <taxon>Viridiplantae</taxon>
        <taxon>Streptophyta</taxon>
        <taxon>Embryophyta</taxon>
        <taxon>Tracheophyta</taxon>
        <taxon>Spermatophyta</taxon>
        <taxon>Magnoliopsida</taxon>
        <taxon>eudicotyledons</taxon>
        <taxon>Gunneridae</taxon>
        <taxon>Pentapetalae</taxon>
        <taxon>rosids</taxon>
        <taxon>fabids</taxon>
        <taxon>Fabales</taxon>
        <taxon>Fabaceae</taxon>
        <taxon>Papilionoideae</taxon>
        <taxon>50 kb inversion clade</taxon>
        <taxon>NPAAA clade</taxon>
        <taxon>Hologalegina</taxon>
        <taxon>IRL clade</taxon>
        <taxon>Trifolieae</taxon>
        <taxon>Trifolium</taxon>
    </lineage>
</organism>
<reference evidence="1 2" key="1">
    <citation type="journal article" date="2014" name="Am. J. Bot.">
        <title>Genome assembly and annotation for red clover (Trifolium pratense; Fabaceae).</title>
        <authorList>
            <person name="Istvanek J."/>
            <person name="Jaros M."/>
            <person name="Krenek A."/>
            <person name="Repkova J."/>
        </authorList>
    </citation>
    <scope>NUCLEOTIDE SEQUENCE [LARGE SCALE GENOMIC DNA]</scope>
    <source>
        <strain evidence="2">cv. Tatra</strain>
        <tissue evidence="1">Young leaves</tissue>
    </source>
</reference>
<comment type="caution">
    <text evidence="1">The sequence shown here is derived from an EMBL/GenBank/DDBJ whole genome shotgun (WGS) entry which is preliminary data.</text>
</comment>
<gene>
    <name evidence="1" type="ORF">L195_g063204</name>
</gene>
<sequence length="75" mass="8591">MNWLEKVDEVIVKANQLENDPRRANARCSACPFPNLILRHQLSRKATKIVKDVIEVQEKGKFDRIGYLPTLDGEA</sequence>
<feature type="non-terminal residue" evidence="1">
    <location>
        <position position="75"/>
    </location>
</feature>
<dbReference type="EMBL" id="ASHM01198426">
    <property type="protein sequence ID" value="PNX66764.1"/>
    <property type="molecule type" value="Genomic_DNA"/>
</dbReference>
<accession>A0A2K3KKF5</accession>
<reference evidence="1 2" key="2">
    <citation type="journal article" date="2017" name="Front. Plant Sci.">
        <title>Gene Classification and Mining of Molecular Markers Useful in Red Clover (Trifolium pratense) Breeding.</title>
        <authorList>
            <person name="Istvanek J."/>
            <person name="Dluhosova J."/>
            <person name="Dluhos P."/>
            <person name="Patkova L."/>
            <person name="Nedelnik J."/>
            <person name="Repkova J."/>
        </authorList>
    </citation>
    <scope>NUCLEOTIDE SEQUENCE [LARGE SCALE GENOMIC DNA]</scope>
    <source>
        <strain evidence="2">cv. Tatra</strain>
        <tissue evidence="1">Young leaves</tissue>
    </source>
</reference>
<evidence type="ECO:0000313" key="2">
    <source>
        <dbReference type="Proteomes" id="UP000236291"/>
    </source>
</evidence>
<protein>
    <submittedName>
        <fullName evidence="1">Disease resistance protein</fullName>
    </submittedName>
</protein>
<dbReference type="Proteomes" id="UP000236291">
    <property type="component" value="Unassembled WGS sequence"/>
</dbReference>
<proteinExistence type="predicted"/>
<dbReference type="AlphaFoldDB" id="A0A2K3KKF5"/>
<evidence type="ECO:0000313" key="1">
    <source>
        <dbReference type="EMBL" id="PNX66764.1"/>
    </source>
</evidence>